<sequence>MKKKTVIVVVAPNEDNCEEKRQLFQRLWSEDNEIELIQGDISSSFLPLSILSTISLLCLLLLGISKTENLI</sequence>
<evidence type="ECO:0000313" key="2">
    <source>
        <dbReference type="Proteomes" id="UP001056120"/>
    </source>
</evidence>
<protein>
    <submittedName>
        <fullName evidence="1">Uncharacterized protein</fullName>
    </submittedName>
</protein>
<evidence type="ECO:0000313" key="1">
    <source>
        <dbReference type="EMBL" id="KAI3818519.1"/>
    </source>
</evidence>
<gene>
    <name evidence="1" type="ORF">L1987_12328</name>
</gene>
<name>A0ACB9JDX2_9ASTR</name>
<comment type="caution">
    <text evidence="1">The sequence shown here is derived from an EMBL/GenBank/DDBJ whole genome shotgun (WGS) entry which is preliminary data.</text>
</comment>
<proteinExistence type="predicted"/>
<dbReference type="Proteomes" id="UP001056120">
    <property type="component" value="Linkage Group LG04"/>
</dbReference>
<reference evidence="1 2" key="2">
    <citation type="journal article" date="2022" name="Mol. Ecol. Resour.">
        <title>The genomes of chicory, endive, great burdock and yacon provide insights into Asteraceae paleo-polyploidization history and plant inulin production.</title>
        <authorList>
            <person name="Fan W."/>
            <person name="Wang S."/>
            <person name="Wang H."/>
            <person name="Wang A."/>
            <person name="Jiang F."/>
            <person name="Liu H."/>
            <person name="Zhao H."/>
            <person name="Xu D."/>
            <person name="Zhang Y."/>
        </authorList>
    </citation>
    <scope>NUCLEOTIDE SEQUENCE [LARGE SCALE GENOMIC DNA]</scope>
    <source>
        <strain evidence="2">cv. Yunnan</strain>
        <tissue evidence="1">Leaves</tissue>
    </source>
</reference>
<keyword evidence="2" id="KW-1185">Reference proteome</keyword>
<reference evidence="2" key="1">
    <citation type="journal article" date="2022" name="Mol. Ecol. Resour.">
        <title>The genomes of chicory, endive, great burdock and yacon provide insights into Asteraceae palaeo-polyploidization history and plant inulin production.</title>
        <authorList>
            <person name="Fan W."/>
            <person name="Wang S."/>
            <person name="Wang H."/>
            <person name="Wang A."/>
            <person name="Jiang F."/>
            <person name="Liu H."/>
            <person name="Zhao H."/>
            <person name="Xu D."/>
            <person name="Zhang Y."/>
        </authorList>
    </citation>
    <scope>NUCLEOTIDE SEQUENCE [LARGE SCALE GENOMIC DNA]</scope>
    <source>
        <strain evidence="2">cv. Yunnan</strain>
    </source>
</reference>
<organism evidence="1 2">
    <name type="scientific">Smallanthus sonchifolius</name>
    <dbReference type="NCBI Taxonomy" id="185202"/>
    <lineage>
        <taxon>Eukaryota</taxon>
        <taxon>Viridiplantae</taxon>
        <taxon>Streptophyta</taxon>
        <taxon>Embryophyta</taxon>
        <taxon>Tracheophyta</taxon>
        <taxon>Spermatophyta</taxon>
        <taxon>Magnoliopsida</taxon>
        <taxon>eudicotyledons</taxon>
        <taxon>Gunneridae</taxon>
        <taxon>Pentapetalae</taxon>
        <taxon>asterids</taxon>
        <taxon>campanulids</taxon>
        <taxon>Asterales</taxon>
        <taxon>Asteraceae</taxon>
        <taxon>Asteroideae</taxon>
        <taxon>Heliantheae alliance</taxon>
        <taxon>Millerieae</taxon>
        <taxon>Smallanthus</taxon>
    </lineage>
</organism>
<dbReference type="EMBL" id="CM042021">
    <property type="protein sequence ID" value="KAI3818519.1"/>
    <property type="molecule type" value="Genomic_DNA"/>
</dbReference>
<accession>A0ACB9JDX2</accession>